<sequence length="90" mass="9118">GDARDVALAPVVFTSALAGDAASAPTGDGGRITAAVTRTPQVWIDCQALRVPDGLQLSWDVREGVLADGVADAAFGAFLRAVRALADDPA</sequence>
<dbReference type="Gene3D" id="3.30.559.30">
    <property type="entry name" value="Nonribosomal peptide synthetase, condensation domain"/>
    <property type="match status" value="1"/>
</dbReference>
<accession>A0ABX9N1K4</accession>
<proteinExistence type="predicted"/>
<organism evidence="1 2">
    <name type="scientific">Clavibacter californiensis</name>
    <dbReference type="NCBI Taxonomy" id="1401995"/>
    <lineage>
        <taxon>Bacteria</taxon>
        <taxon>Bacillati</taxon>
        <taxon>Actinomycetota</taxon>
        <taxon>Actinomycetes</taxon>
        <taxon>Micrococcales</taxon>
        <taxon>Microbacteriaceae</taxon>
        <taxon>Clavibacter</taxon>
    </lineage>
</organism>
<gene>
    <name evidence="1" type="ORF">DZF98_17580</name>
</gene>
<feature type="non-terminal residue" evidence="1">
    <location>
        <position position="90"/>
    </location>
</feature>
<reference evidence="1 2" key="1">
    <citation type="submission" date="2018-08" db="EMBL/GenBank/DDBJ databases">
        <title>Genome Sequence of Clavibacter michiganensis Subspecies type strains, and the Atypical Peach-Colored Strains Isolated from Tomato.</title>
        <authorList>
            <person name="Osdaghi E."/>
            <person name="Portier P."/>
            <person name="Briand M."/>
            <person name="Jacques M.-A."/>
        </authorList>
    </citation>
    <scope>NUCLEOTIDE SEQUENCE [LARGE SCALE GENOMIC DNA]</scope>
    <source>
        <strain evidence="1 2">CFBP 8216</strain>
    </source>
</reference>
<name>A0ABX9N1K4_9MICO</name>
<dbReference type="EMBL" id="QWEE01000804">
    <property type="protein sequence ID" value="RII85410.1"/>
    <property type="molecule type" value="Genomic_DNA"/>
</dbReference>
<feature type="non-terminal residue" evidence="1">
    <location>
        <position position="1"/>
    </location>
</feature>
<keyword evidence="2" id="KW-1185">Reference proteome</keyword>
<dbReference type="Proteomes" id="UP000265355">
    <property type="component" value="Unassembled WGS sequence"/>
</dbReference>
<dbReference type="SUPFAM" id="SSF52777">
    <property type="entry name" value="CoA-dependent acyltransferases"/>
    <property type="match status" value="1"/>
</dbReference>
<evidence type="ECO:0008006" key="3">
    <source>
        <dbReference type="Google" id="ProtNLM"/>
    </source>
</evidence>
<protein>
    <recommendedName>
        <fullName evidence="3">Polyketide synthase</fullName>
    </recommendedName>
</protein>
<evidence type="ECO:0000313" key="2">
    <source>
        <dbReference type="Proteomes" id="UP000265355"/>
    </source>
</evidence>
<comment type="caution">
    <text evidence="1">The sequence shown here is derived from an EMBL/GenBank/DDBJ whole genome shotgun (WGS) entry which is preliminary data.</text>
</comment>
<evidence type="ECO:0000313" key="1">
    <source>
        <dbReference type="EMBL" id="RII85410.1"/>
    </source>
</evidence>